<dbReference type="eggNOG" id="COG2340">
    <property type="taxonomic scope" value="Bacteria"/>
</dbReference>
<dbReference type="AlphaFoldDB" id="X7F0S1"/>
<sequence length="241" mass="25536">MCRIAEQMTGKDRLVTVDIYAPTAQDTLSAEELALYHLLMDYRAAEGLPAIPLSAGLTVTAGRHALDTAYNIQEPGLELPEGANLHSWSDAPYFADHSQPEVMWQAPQRLGTSYPGNGYEITAVGYSDIAAALEGWQGSPSHDPVIVNEGVWERVSWGAVGIGVEIPETPFGQYGGRVYHVWFGVETDPEGGPAIRGDARSNSLEGTDFADDIAAGDGADTMIGGAGNDTLIGGTSTADLR</sequence>
<protein>
    <recommendedName>
        <fullName evidence="3">SCP domain-containing protein</fullName>
    </recommendedName>
</protein>
<evidence type="ECO:0008006" key="3">
    <source>
        <dbReference type="Google" id="ProtNLM"/>
    </source>
</evidence>
<dbReference type="InterPro" id="IPR001343">
    <property type="entry name" value="Hemolysn_Ca-bd"/>
</dbReference>
<evidence type="ECO:0000313" key="1">
    <source>
        <dbReference type="EMBL" id="ETX26487.1"/>
    </source>
</evidence>
<dbReference type="InterPro" id="IPR011049">
    <property type="entry name" value="Serralysin-like_metalloprot_C"/>
</dbReference>
<proteinExistence type="predicted"/>
<dbReference type="Pfam" id="PF00353">
    <property type="entry name" value="HemolysinCabind"/>
    <property type="match status" value="1"/>
</dbReference>
<dbReference type="STRING" id="1449351.RISW2_23955"/>
<name>X7F0S1_9RHOB</name>
<evidence type="ECO:0000313" key="2">
    <source>
        <dbReference type="Proteomes" id="UP000023430"/>
    </source>
</evidence>
<dbReference type="InterPro" id="IPR035940">
    <property type="entry name" value="CAP_sf"/>
</dbReference>
<gene>
    <name evidence="1" type="ORF">RISW2_23955</name>
</gene>
<organism evidence="1 2">
    <name type="scientific">Roseivivax isoporae LMG 25204</name>
    <dbReference type="NCBI Taxonomy" id="1449351"/>
    <lineage>
        <taxon>Bacteria</taxon>
        <taxon>Pseudomonadati</taxon>
        <taxon>Pseudomonadota</taxon>
        <taxon>Alphaproteobacteria</taxon>
        <taxon>Rhodobacterales</taxon>
        <taxon>Roseobacteraceae</taxon>
        <taxon>Roseivivax</taxon>
    </lineage>
</organism>
<dbReference type="SUPFAM" id="SSF51120">
    <property type="entry name" value="beta-Roll"/>
    <property type="match status" value="1"/>
</dbReference>
<accession>X7F0S1</accession>
<dbReference type="Proteomes" id="UP000023430">
    <property type="component" value="Unassembled WGS sequence"/>
</dbReference>
<dbReference type="GO" id="GO:0005509">
    <property type="term" value="F:calcium ion binding"/>
    <property type="evidence" value="ECO:0007669"/>
    <property type="project" value="InterPro"/>
</dbReference>
<dbReference type="Gene3D" id="3.40.33.10">
    <property type="entry name" value="CAP"/>
    <property type="match status" value="1"/>
</dbReference>
<comment type="caution">
    <text evidence="1">The sequence shown here is derived from an EMBL/GenBank/DDBJ whole genome shotgun (WGS) entry which is preliminary data.</text>
</comment>
<keyword evidence="2" id="KW-1185">Reference proteome</keyword>
<reference evidence="1 2" key="1">
    <citation type="submission" date="2014-01" db="EMBL/GenBank/DDBJ databases">
        <title>Roseivivax isoporae LMG 25204 Genome Sequencing.</title>
        <authorList>
            <person name="Lai Q."/>
            <person name="Li G."/>
            <person name="Shao Z."/>
        </authorList>
    </citation>
    <scope>NUCLEOTIDE SEQUENCE [LARGE SCALE GENOMIC DNA]</scope>
    <source>
        <strain evidence="1 2">LMG 25204</strain>
    </source>
</reference>
<feature type="non-terminal residue" evidence="1">
    <location>
        <position position="241"/>
    </location>
</feature>
<dbReference type="EMBL" id="JAME01000097">
    <property type="protein sequence ID" value="ETX26487.1"/>
    <property type="molecule type" value="Genomic_DNA"/>
</dbReference>